<gene>
    <name evidence="2" type="ORF">Rhal01_02548</name>
</gene>
<proteinExistence type="predicted"/>
<protein>
    <submittedName>
        <fullName evidence="2">Uncharacterized protein</fullName>
    </submittedName>
</protein>
<keyword evidence="1" id="KW-0812">Transmembrane</keyword>
<sequence>MQALGIILLSVLSAVLYGIVHDQVTARICIEYFTIGHAPLIQSDSPTVLGLFWGVVATWWVGLPLGTGLAIAARVGKRPKLTCTQLIRPLAILLACMYVVAGTAGLTGYLTAREDMIHLLDPMASRIPADKHVAFLTAAWAHLGSYLSGILGGIILWILTWRRRRLLITLTNPEPEKS</sequence>
<dbReference type="RefSeq" id="WP_346189049.1">
    <property type="nucleotide sequence ID" value="NZ_BAABRL010000008.1"/>
</dbReference>
<accession>A0ABP9V173</accession>
<organism evidence="2 3">
    <name type="scientific">Rubritalea halochordaticola</name>
    <dbReference type="NCBI Taxonomy" id="714537"/>
    <lineage>
        <taxon>Bacteria</taxon>
        <taxon>Pseudomonadati</taxon>
        <taxon>Verrucomicrobiota</taxon>
        <taxon>Verrucomicrobiia</taxon>
        <taxon>Verrucomicrobiales</taxon>
        <taxon>Rubritaleaceae</taxon>
        <taxon>Rubritalea</taxon>
    </lineage>
</organism>
<evidence type="ECO:0000313" key="3">
    <source>
        <dbReference type="Proteomes" id="UP001424741"/>
    </source>
</evidence>
<keyword evidence="1" id="KW-1133">Transmembrane helix</keyword>
<keyword evidence="1" id="KW-0472">Membrane</keyword>
<dbReference type="EMBL" id="BAABRL010000008">
    <property type="protein sequence ID" value="GAA5496365.1"/>
    <property type="molecule type" value="Genomic_DNA"/>
</dbReference>
<name>A0ABP9V173_9BACT</name>
<reference evidence="2 3" key="1">
    <citation type="submission" date="2024-02" db="EMBL/GenBank/DDBJ databases">
        <title>Rubritalea halochordaticola NBRC 107102.</title>
        <authorList>
            <person name="Ichikawa N."/>
            <person name="Katano-Makiyama Y."/>
            <person name="Hidaka K."/>
        </authorList>
    </citation>
    <scope>NUCLEOTIDE SEQUENCE [LARGE SCALE GENOMIC DNA]</scope>
    <source>
        <strain evidence="2 3">NBRC 107102</strain>
    </source>
</reference>
<feature type="transmembrane region" description="Helical" evidence="1">
    <location>
        <begin position="91"/>
        <end position="112"/>
    </location>
</feature>
<keyword evidence="3" id="KW-1185">Reference proteome</keyword>
<comment type="caution">
    <text evidence="2">The sequence shown here is derived from an EMBL/GenBank/DDBJ whole genome shotgun (WGS) entry which is preliminary data.</text>
</comment>
<evidence type="ECO:0000256" key="1">
    <source>
        <dbReference type="SAM" id="Phobius"/>
    </source>
</evidence>
<feature type="transmembrane region" description="Helical" evidence="1">
    <location>
        <begin position="50"/>
        <end position="71"/>
    </location>
</feature>
<dbReference type="Proteomes" id="UP001424741">
    <property type="component" value="Unassembled WGS sequence"/>
</dbReference>
<evidence type="ECO:0000313" key="2">
    <source>
        <dbReference type="EMBL" id="GAA5496365.1"/>
    </source>
</evidence>
<feature type="transmembrane region" description="Helical" evidence="1">
    <location>
        <begin position="132"/>
        <end position="159"/>
    </location>
</feature>